<evidence type="ECO:0000313" key="1">
    <source>
        <dbReference type="EMBL" id="PSU99226.1"/>
    </source>
</evidence>
<dbReference type="PANTHER" id="PTHR35566">
    <property type="entry name" value="BLR3599 PROTEIN"/>
    <property type="match status" value="1"/>
</dbReference>
<accession>A0A2T3KIX6</accession>
<sequence length="444" mass="50203">MSSKSRVIWNEGLFIKPQHFQQQQRYFESVIDERLNSVSLYLYGITELILNLEFLSFGRIAIERAAGIMPDGTSFNIPQQDLLPDALEIIDSSLANQIIYLAIPLRSDSLTEVSWGDSISMTRYKSKREEVRDIHSLQGDSCLIDVSSANIRLMLGKDDRSAYASIAIARILEKRPDGSVMLDDNFIPCHLNVKAVPRLLRFIGEISGLMRERAKNIALRIGLSNQGGVADVADFMLLQMLNRTQPKLQHIAHLRSVHPEVLYQELTSICGELATFTDESRMAAEFGSYDHDMPDLSFLPVMSMLRQALSIVLEPRAVSIQLHKRKYGLMVASIQDTNLVIDAEFILAVRARMPQDELRKLFMQQTKIASVEKIRELISLQLPGVPLSPLPVAPRQLPYHAGYTYFQLDKTSTAWKMFINSSGFAFHVAGDFPDLDLQFWAIRS</sequence>
<dbReference type="RefSeq" id="WP_036789773.1">
    <property type="nucleotide sequence ID" value="NZ_LN794353.1"/>
</dbReference>
<dbReference type="AlphaFoldDB" id="A0A0B7JJM4"/>
<name>A0A0B7JJM4_9GAMM</name>
<dbReference type="GeneID" id="29946029"/>
<gene>
    <name evidence="1" type="primary">tssK</name>
    <name evidence="1" type="ORF">C9J27_09675</name>
</gene>
<dbReference type="Proteomes" id="UP000241426">
    <property type="component" value="Unassembled WGS sequence"/>
</dbReference>
<organism evidence="1 2">
    <name type="scientific">Photobacterium kishitanii</name>
    <dbReference type="NCBI Taxonomy" id="318456"/>
    <lineage>
        <taxon>Bacteria</taxon>
        <taxon>Pseudomonadati</taxon>
        <taxon>Pseudomonadota</taxon>
        <taxon>Gammaproteobacteria</taxon>
        <taxon>Vibrionales</taxon>
        <taxon>Vibrionaceae</taxon>
        <taxon>Photobacterium</taxon>
    </lineage>
</organism>
<reference evidence="1 2" key="1">
    <citation type="submission" date="2018-01" db="EMBL/GenBank/DDBJ databases">
        <title>Whole genome sequencing of Histamine producing bacteria.</title>
        <authorList>
            <person name="Butler K."/>
        </authorList>
    </citation>
    <scope>NUCLEOTIDE SEQUENCE [LARGE SCALE GENOMIC DNA]</scope>
    <source>
        <strain evidence="1 2">FS-7.2</strain>
    </source>
</reference>
<dbReference type="InterPro" id="IPR010263">
    <property type="entry name" value="T6SS_TssK"/>
</dbReference>
<comment type="caution">
    <text evidence="1">The sequence shown here is derived from an EMBL/GenBank/DDBJ whole genome shotgun (WGS) entry which is preliminary data.</text>
</comment>
<accession>A0A0B7JJM4</accession>
<dbReference type="eggNOG" id="COG3522">
    <property type="taxonomic scope" value="Bacteria"/>
</dbReference>
<evidence type="ECO:0000313" key="2">
    <source>
        <dbReference type="Proteomes" id="UP000241426"/>
    </source>
</evidence>
<dbReference type="Pfam" id="PF05936">
    <property type="entry name" value="T6SS_VasE"/>
    <property type="match status" value="1"/>
</dbReference>
<protein>
    <submittedName>
        <fullName evidence="1">Type VI secretion system baseplate subunit TssK</fullName>
    </submittedName>
</protein>
<proteinExistence type="predicted"/>
<dbReference type="EMBL" id="PYNF01000006">
    <property type="protein sequence ID" value="PSU99226.1"/>
    <property type="molecule type" value="Genomic_DNA"/>
</dbReference>
<dbReference type="PANTHER" id="PTHR35566:SF1">
    <property type="entry name" value="TYPE VI SECRETION SYSTEM BASEPLATE COMPONENT TSSK1"/>
    <property type="match status" value="1"/>
</dbReference>
<dbReference type="NCBIfam" id="TIGR03353">
    <property type="entry name" value="VI_chp_4"/>
    <property type="match status" value="1"/>
</dbReference>